<comment type="caution">
    <text evidence="1">The sequence shown here is derived from an EMBL/GenBank/DDBJ whole genome shotgun (WGS) entry which is preliminary data.</text>
</comment>
<keyword evidence="2" id="KW-1185">Reference proteome</keyword>
<sequence length="215" mass="23973">MAPNSSMKALPHAPPIFSPKASPPTPPTAPAMTPIVAAMTLKFISMKVREIVKFISMKEHHRDADANVLCSLLSSRNLKKLRITASVVRDNVVDLVPRYLEALGCMYQRICKAMLSSITISESCLIFFLFASKLLAAGPVPWVLSIPFNQLKHPVFTKLRFDDVDQMSCVLCLLRSSPYLKKHRITASAVRDNVVESVPRYLEALGCMYQLLNQL</sequence>
<accession>A0ACC0GCB1</accession>
<name>A0ACC0GCB1_9ERIC</name>
<dbReference type="Proteomes" id="UP001060215">
    <property type="component" value="Chromosome 10"/>
</dbReference>
<evidence type="ECO:0000313" key="2">
    <source>
        <dbReference type="Proteomes" id="UP001060215"/>
    </source>
</evidence>
<organism evidence="1 2">
    <name type="scientific">Camellia lanceoleosa</name>
    <dbReference type="NCBI Taxonomy" id="1840588"/>
    <lineage>
        <taxon>Eukaryota</taxon>
        <taxon>Viridiplantae</taxon>
        <taxon>Streptophyta</taxon>
        <taxon>Embryophyta</taxon>
        <taxon>Tracheophyta</taxon>
        <taxon>Spermatophyta</taxon>
        <taxon>Magnoliopsida</taxon>
        <taxon>eudicotyledons</taxon>
        <taxon>Gunneridae</taxon>
        <taxon>Pentapetalae</taxon>
        <taxon>asterids</taxon>
        <taxon>Ericales</taxon>
        <taxon>Theaceae</taxon>
        <taxon>Camellia</taxon>
    </lineage>
</organism>
<dbReference type="EMBL" id="CM045767">
    <property type="protein sequence ID" value="KAI7998771.1"/>
    <property type="molecule type" value="Genomic_DNA"/>
</dbReference>
<gene>
    <name evidence="1" type="ORF">LOK49_LG10G00542</name>
</gene>
<proteinExistence type="predicted"/>
<evidence type="ECO:0000313" key="1">
    <source>
        <dbReference type="EMBL" id="KAI7998771.1"/>
    </source>
</evidence>
<protein>
    <submittedName>
        <fullName evidence="1">Uncharacterized protein</fullName>
    </submittedName>
</protein>
<reference evidence="1 2" key="1">
    <citation type="journal article" date="2022" name="Plant J.">
        <title>Chromosome-level genome of Camellia lanceoleosa provides a valuable resource for understanding genome evolution and self-incompatibility.</title>
        <authorList>
            <person name="Gong W."/>
            <person name="Xiao S."/>
            <person name="Wang L."/>
            <person name="Liao Z."/>
            <person name="Chang Y."/>
            <person name="Mo W."/>
            <person name="Hu G."/>
            <person name="Li W."/>
            <person name="Zhao G."/>
            <person name="Zhu H."/>
            <person name="Hu X."/>
            <person name="Ji K."/>
            <person name="Xiang X."/>
            <person name="Song Q."/>
            <person name="Yuan D."/>
            <person name="Jin S."/>
            <person name="Zhang L."/>
        </authorList>
    </citation>
    <scope>NUCLEOTIDE SEQUENCE [LARGE SCALE GENOMIC DNA]</scope>
    <source>
        <strain evidence="1">SQ_2022a</strain>
    </source>
</reference>